<name>A0AAF0CD35_9GAMM</name>
<dbReference type="Gene3D" id="2.170.130.10">
    <property type="entry name" value="TonB-dependent receptor, plug domain"/>
    <property type="match status" value="1"/>
</dbReference>
<dbReference type="EMBL" id="CP059734">
    <property type="protein sequence ID" value="WDE08833.1"/>
    <property type="molecule type" value="Genomic_DNA"/>
</dbReference>
<dbReference type="InterPro" id="IPR012910">
    <property type="entry name" value="Plug_dom"/>
</dbReference>
<dbReference type="InterPro" id="IPR036942">
    <property type="entry name" value="Beta-barrel_TonB_sf"/>
</dbReference>
<dbReference type="AlphaFoldDB" id="A0AAF0CD35"/>
<organism evidence="13 14">
    <name type="scientific">Thalassomonas viridans</name>
    <dbReference type="NCBI Taxonomy" id="137584"/>
    <lineage>
        <taxon>Bacteria</taxon>
        <taxon>Pseudomonadati</taxon>
        <taxon>Pseudomonadota</taxon>
        <taxon>Gammaproteobacteria</taxon>
        <taxon>Alteromonadales</taxon>
        <taxon>Colwelliaceae</taxon>
        <taxon>Thalassomonas</taxon>
    </lineage>
</organism>
<feature type="chain" id="PRO_5041907131" evidence="10">
    <location>
        <begin position="33"/>
        <end position="909"/>
    </location>
</feature>
<evidence type="ECO:0000256" key="8">
    <source>
        <dbReference type="PROSITE-ProRule" id="PRU01360"/>
    </source>
</evidence>
<keyword evidence="7 8" id="KW-0998">Cell outer membrane</keyword>
<dbReference type="InterPro" id="IPR000531">
    <property type="entry name" value="Beta-barrel_TonB"/>
</dbReference>
<dbReference type="KEGG" id="tvd:SG34_033615"/>
<comment type="similarity">
    <text evidence="8 9">Belongs to the TonB-dependent receptor family.</text>
</comment>
<feature type="signal peptide" evidence="10">
    <location>
        <begin position="1"/>
        <end position="32"/>
    </location>
</feature>
<dbReference type="InterPro" id="IPR039426">
    <property type="entry name" value="TonB-dep_rcpt-like"/>
</dbReference>
<evidence type="ECO:0000256" key="5">
    <source>
        <dbReference type="ARBA" id="ARBA00023077"/>
    </source>
</evidence>
<keyword evidence="4 8" id="KW-0812">Transmembrane</keyword>
<protein>
    <submittedName>
        <fullName evidence="13">TonB-dependent receptor</fullName>
    </submittedName>
</protein>
<dbReference type="Gene3D" id="2.40.170.20">
    <property type="entry name" value="TonB-dependent receptor, beta-barrel domain"/>
    <property type="match status" value="1"/>
</dbReference>
<evidence type="ECO:0000256" key="6">
    <source>
        <dbReference type="ARBA" id="ARBA00023136"/>
    </source>
</evidence>
<evidence type="ECO:0000256" key="7">
    <source>
        <dbReference type="ARBA" id="ARBA00023237"/>
    </source>
</evidence>
<dbReference type="Pfam" id="PF00593">
    <property type="entry name" value="TonB_dep_Rec_b-barrel"/>
    <property type="match status" value="1"/>
</dbReference>
<evidence type="ECO:0000256" key="9">
    <source>
        <dbReference type="RuleBase" id="RU003357"/>
    </source>
</evidence>
<evidence type="ECO:0000256" key="10">
    <source>
        <dbReference type="SAM" id="SignalP"/>
    </source>
</evidence>
<dbReference type="CDD" id="cd01347">
    <property type="entry name" value="ligand_gated_channel"/>
    <property type="match status" value="1"/>
</dbReference>
<comment type="subcellular location">
    <subcellularLocation>
        <location evidence="1 8">Cell outer membrane</location>
        <topology evidence="1 8">Multi-pass membrane protein</topology>
    </subcellularLocation>
</comment>
<dbReference type="PANTHER" id="PTHR40980:SF3">
    <property type="entry name" value="TONB-DEPENDENT RECEPTOR-LIKE BETA-BARREL DOMAIN-CONTAINING PROTEIN"/>
    <property type="match status" value="1"/>
</dbReference>
<gene>
    <name evidence="13" type="ORF">SG34_033615</name>
</gene>
<evidence type="ECO:0000259" key="11">
    <source>
        <dbReference type="Pfam" id="PF00593"/>
    </source>
</evidence>
<dbReference type="GO" id="GO:0009279">
    <property type="term" value="C:cell outer membrane"/>
    <property type="evidence" value="ECO:0007669"/>
    <property type="project" value="UniProtKB-SubCell"/>
</dbReference>
<keyword evidence="3 8" id="KW-1134">Transmembrane beta strand</keyword>
<evidence type="ECO:0000313" key="13">
    <source>
        <dbReference type="EMBL" id="WDE08833.1"/>
    </source>
</evidence>
<evidence type="ECO:0000256" key="4">
    <source>
        <dbReference type="ARBA" id="ARBA00022692"/>
    </source>
</evidence>
<dbReference type="NCBIfam" id="TIGR01782">
    <property type="entry name" value="TonB-Xanth-Caul"/>
    <property type="match status" value="1"/>
</dbReference>
<evidence type="ECO:0000259" key="12">
    <source>
        <dbReference type="Pfam" id="PF07715"/>
    </source>
</evidence>
<keyword evidence="2 8" id="KW-0813">Transport</keyword>
<evidence type="ECO:0000256" key="2">
    <source>
        <dbReference type="ARBA" id="ARBA00022448"/>
    </source>
</evidence>
<dbReference type="RefSeq" id="WP_053047198.1">
    <property type="nucleotide sequence ID" value="NZ_CP059734.1"/>
</dbReference>
<keyword evidence="13" id="KW-0675">Receptor</keyword>
<feature type="domain" description="TonB-dependent receptor-like beta-barrel" evidence="11">
    <location>
        <begin position="434"/>
        <end position="876"/>
    </location>
</feature>
<evidence type="ECO:0000313" key="14">
    <source>
        <dbReference type="Proteomes" id="UP000032352"/>
    </source>
</evidence>
<accession>A0AAF0CD35</accession>
<dbReference type="PANTHER" id="PTHR40980">
    <property type="entry name" value="PLUG DOMAIN-CONTAINING PROTEIN"/>
    <property type="match status" value="1"/>
</dbReference>
<dbReference type="Pfam" id="PF07715">
    <property type="entry name" value="Plug"/>
    <property type="match status" value="1"/>
</dbReference>
<keyword evidence="6 8" id="KW-0472">Membrane</keyword>
<dbReference type="SUPFAM" id="SSF56935">
    <property type="entry name" value="Porins"/>
    <property type="match status" value="1"/>
</dbReference>
<keyword evidence="10" id="KW-0732">Signal</keyword>
<evidence type="ECO:0000256" key="3">
    <source>
        <dbReference type="ARBA" id="ARBA00022452"/>
    </source>
</evidence>
<proteinExistence type="inferred from homology"/>
<keyword evidence="14" id="KW-1185">Reference proteome</keyword>
<sequence>MTKIKKTKQIPKLSYLSMLVMFNLGAAASVSAEDTISRDNEENVERITVTGIRGSLVRAMDLKKSSDGVVDGISAEDIGKFPDQNVAESLQRISGVAIDRESGEGQLVSVRGLGPEFNAVQVNGRTMATISGGRAFSFDTLASELINGAEVHKTQTGKLQEGSIGATINITTHRPLTVGDFKAVSSAKSTYDELSGNYSPSFSGLVSNIFDDGKFGVLASFAYSDRDSRSENGQTAGYITRDLSLDDGTTYSDVYMPRNYDQIVQTENRERTSGSLVLQYAPSEELVFTADALYSQYDVSYRQDILAHWFDNANIVDATLDENNTVVKLDSARNSATDYLNRLSERPTTTKALAFNMDWQLSDNLTLVADASYSEAESLNGGRTTDTVAGFVNAYSFDNSTGSSLPSLTFAEDLNPAVVGSNWASQFGDDIEDEILELKLDAEWLVDRGALAKVNTGVFYSDRTLATTYYNTNWRVSVLHGGYPEGVDLPDELFTVFDADGFLSGAGGGSANQWLKFDSYEFMDFLLTDAAINGLDDPAAARETIAKYDGFTAHAEPDAYKVSEEVAAAYVDFTFSGDLGDMPWQVVTGLRYVETTTRSKGAQTELLNLVDVNNTGDYQAVESDDYRPVSVKNTYDHLLPSINANIEPIEDVILRFAYSESITRPTLTEMSPSTSYGGGKLDSLNASGGNPRLKPYESENIDLSAEWYFDEASYLSLAYFTKDVDNFIDDGVSHEVVTLEGTSYNYTVSRPMNLNSTDIDGYELAFQHTLSYLPAPFDGLGLMANMTFVESESSADEVDNPLPLPGLGDSQNLVLFYEKGDIQFRVAYNNREEFMQRTTNWAGGAPIYVEDYAQVDVSGSYDINENFTVFFEGINVTNEITRKRGLYENHVLAIVETGPRWSLGVRAAF</sequence>
<reference evidence="13 14" key="2">
    <citation type="journal article" date="2022" name="Mar. Drugs">
        <title>Bioassay-Guided Fractionation Leads to the Detection of Cholic Acid Generated by the Rare Thalassomonas sp.</title>
        <authorList>
            <person name="Pheiffer F."/>
            <person name="Schneider Y.K."/>
            <person name="Hansen E.H."/>
            <person name="Andersen J.H."/>
            <person name="Isaksson J."/>
            <person name="Busche T."/>
            <person name="R C."/>
            <person name="Kalinowski J."/>
            <person name="Zyl L.V."/>
            <person name="Trindade M."/>
        </authorList>
    </citation>
    <scope>NUCLEOTIDE SEQUENCE [LARGE SCALE GENOMIC DNA]</scope>
    <source>
        <strain evidence="13 14">XOM25</strain>
    </source>
</reference>
<dbReference type="Proteomes" id="UP000032352">
    <property type="component" value="Chromosome pTvir"/>
</dbReference>
<feature type="domain" description="TonB-dependent receptor plug" evidence="12">
    <location>
        <begin position="64"/>
        <end position="165"/>
    </location>
</feature>
<dbReference type="InterPro" id="IPR037066">
    <property type="entry name" value="Plug_dom_sf"/>
</dbReference>
<dbReference type="PROSITE" id="PS52016">
    <property type="entry name" value="TONB_DEPENDENT_REC_3"/>
    <property type="match status" value="1"/>
</dbReference>
<keyword evidence="5 9" id="KW-0798">TonB box</keyword>
<reference evidence="13 14" key="1">
    <citation type="journal article" date="2015" name="Genome Announc.">
        <title>Draft Genome Sequences of Marine Isolates of Thalassomonas viridans and Thalassomonas actiniarum.</title>
        <authorList>
            <person name="Olonade I."/>
            <person name="van Zyl L.J."/>
            <person name="Trindade M."/>
        </authorList>
    </citation>
    <scope>NUCLEOTIDE SEQUENCE [LARGE SCALE GENOMIC DNA]</scope>
    <source>
        <strain evidence="13 14">XOM25</strain>
    </source>
</reference>
<dbReference type="InterPro" id="IPR010104">
    <property type="entry name" value="TonB_rcpt_bac"/>
</dbReference>
<evidence type="ECO:0000256" key="1">
    <source>
        <dbReference type="ARBA" id="ARBA00004571"/>
    </source>
</evidence>